<organism evidence="1 2">
    <name type="scientific">Reticulomyxa filosa</name>
    <dbReference type="NCBI Taxonomy" id="46433"/>
    <lineage>
        <taxon>Eukaryota</taxon>
        <taxon>Sar</taxon>
        <taxon>Rhizaria</taxon>
        <taxon>Retaria</taxon>
        <taxon>Foraminifera</taxon>
        <taxon>Monothalamids</taxon>
        <taxon>Reticulomyxidae</taxon>
        <taxon>Reticulomyxa</taxon>
    </lineage>
</organism>
<keyword evidence="2" id="KW-1185">Reference proteome</keyword>
<dbReference type="EMBL" id="ASPP01012889">
    <property type="protein sequence ID" value="ETO20145.1"/>
    <property type="molecule type" value="Genomic_DNA"/>
</dbReference>
<sequence>MEVLNKRQEHKKLFREFVDKVEASVSWKAFLKKNKIDNLKFEVLSECHYKQAVSLLCFQFSMYGNATNHTCLHVSSEDNLLRFRPLVKFAISMGTSMVVLERTTNRVVGVAITRDILEHEQVEQESSNSDTLAAHLVHSLRKQIVAKAILSFPELATYFSKDLKPLNDIKYGQIRYNEVVAVDPAFLAKKLGYVLTFLKLYAVEYMGYEKGYVVASSPTVRHIASMSAKETFPYSVFDYSTFEFDGGHDKIKNMEDAYRQLQTDYGYTAEYVQRLRANSKLALLLLTYIPKWWLGYVSIFPELLPFVREVGPIPSKL</sequence>
<evidence type="ECO:0000313" key="2">
    <source>
        <dbReference type="Proteomes" id="UP000023152"/>
    </source>
</evidence>
<reference evidence="1 2" key="1">
    <citation type="journal article" date="2013" name="Curr. Biol.">
        <title>The Genome of the Foraminiferan Reticulomyxa filosa.</title>
        <authorList>
            <person name="Glockner G."/>
            <person name="Hulsmann N."/>
            <person name="Schleicher M."/>
            <person name="Noegel A.A."/>
            <person name="Eichinger L."/>
            <person name="Gallinger C."/>
            <person name="Pawlowski J."/>
            <person name="Sierra R."/>
            <person name="Euteneuer U."/>
            <person name="Pillet L."/>
            <person name="Moustafa A."/>
            <person name="Platzer M."/>
            <person name="Groth M."/>
            <person name="Szafranski K."/>
            <person name="Schliwa M."/>
        </authorList>
    </citation>
    <scope>NUCLEOTIDE SEQUENCE [LARGE SCALE GENOMIC DNA]</scope>
</reference>
<name>X6N1I8_RETFI</name>
<evidence type="ECO:0000313" key="1">
    <source>
        <dbReference type="EMBL" id="ETO20145.1"/>
    </source>
</evidence>
<accession>X6N1I8</accession>
<dbReference type="OrthoDB" id="8191594at2759"/>
<proteinExistence type="predicted"/>
<dbReference type="Proteomes" id="UP000023152">
    <property type="component" value="Unassembled WGS sequence"/>
</dbReference>
<gene>
    <name evidence="1" type="ORF">RFI_17074</name>
</gene>
<dbReference type="Gene3D" id="3.40.630.30">
    <property type="match status" value="1"/>
</dbReference>
<protein>
    <submittedName>
        <fullName evidence="1">Uncharacterized protein</fullName>
    </submittedName>
</protein>
<comment type="caution">
    <text evidence="1">The sequence shown here is derived from an EMBL/GenBank/DDBJ whole genome shotgun (WGS) entry which is preliminary data.</text>
</comment>
<dbReference type="AlphaFoldDB" id="X6N1I8"/>